<dbReference type="Gene3D" id="3.30.890.10">
    <property type="entry name" value="Methyl-cpg-binding Protein 2, Chain A"/>
    <property type="match status" value="2"/>
</dbReference>
<feature type="compositionally biased region" description="Polar residues" evidence="6">
    <location>
        <begin position="502"/>
        <end position="512"/>
    </location>
</feature>
<dbReference type="Pfam" id="PF01429">
    <property type="entry name" value="MBD"/>
    <property type="match status" value="1"/>
</dbReference>
<keyword evidence="5" id="KW-0539">Nucleus</keyword>
<keyword evidence="4" id="KW-0804">Transcription</keyword>
<feature type="region of interest" description="Disordered" evidence="6">
    <location>
        <begin position="51"/>
        <end position="85"/>
    </location>
</feature>
<feature type="compositionally biased region" description="Polar residues" evidence="6">
    <location>
        <begin position="51"/>
        <end position="60"/>
    </location>
</feature>
<dbReference type="PANTHER" id="PTHR34067">
    <property type="entry name" value="OS04G0193200 PROTEIN"/>
    <property type="match status" value="1"/>
</dbReference>
<comment type="caution">
    <text evidence="8">The sequence shown here is derived from an EMBL/GenBank/DDBJ whole genome shotgun (WGS) entry which is preliminary data.</text>
</comment>
<feature type="compositionally biased region" description="Basic and acidic residues" evidence="6">
    <location>
        <begin position="72"/>
        <end position="82"/>
    </location>
</feature>
<feature type="domain" description="MBD" evidence="7">
    <location>
        <begin position="78"/>
        <end position="147"/>
    </location>
</feature>
<organism evidence="8 9">
    <name type="scientific">Castilleja foliolosa</name>
    <dbReference type="NCBI Taxonomy" id="1961234"/>
    <lineage>
        <taxon>Eukaryota</taxon>
        <taxon>Viridiplantae</taxon>
        <taxon>Streptophyta</taxon>
        <taxon>Embryophyta</taxon>
        <taxon>Tracheophyta</taxon>
        <taxon>Spermatophyta</taxon>
        <taxon>Magnoliopsida</taxon>
        <taxon>eudicotyledons</taxon>
        <taxon>Gunneridae</taxon>
        <taxon>Pentapetalae</taxon>
        <taxon>asterids</taxon>
        <taxon>lamiids</taxon>
        <taxon>Lamiales</taxon>
        <taxon>Orobanchaceae</taxon>
        <taxon>Pedicularideae</taxon>
        <taxon>Castillejinae</taxon>
        <taxon>Castilleja</taxon>
    </lineage>
</organism>
<protein>
    <recommendedName>
        <fullName evidence="7">MBD domain-containing protein</fullName>
    </recommendedName>
</protein>
<feature type="compositionally biased region" description="Basic and acidic residues" evidence="6">
    <location>
        <begin position="238"/>
        <end position="249"/>
    </location>
</feature>
<comment type="subcellular location">
    <subcellularLocation>
        <location evidence="1">Nucleus</location>
    </subcellularLocation>
</comment>
<dbReference type="PROSITE" id="PS50982">
    <property type="entry name" value="MBD"/>
    <property type="match status" value="2"/>
</dbReference>
<dbReference type="InterPro" id="IPR038945">
    <property type="entry name" value="MBD13-like"/>
</dbReference>
<dbReference type="AlphaFoldDB" id="A0ABD3BP87"/>
<feature type="compositionally biased region" description="Polar residues" evidence="6">
    <location>
        <begin position="426"/>
        <end position="445"/>
    </location>
</feature>
<evidence type="ECO:0000256" key="4">
    <source>
        <dbReference type="ARBA" id="ARBA00023163"/>
    </source>
</evidence>
<feature type="compositionally biased region" description="Polar residues" evidence="6">
    <location>
        <begin position="663"/>
        <end position="678"/>
    </location>
</feature>
<feature type="domain" description="MBD" evidence="7">
    <location>
        <begin position="308"/>
        <end position="385"/>
    </location>
</feature>
<feature type="region of interest" description="Disordered" evidence="6">
    <location>
        <begin position="426"/>
        <end position="577"/>
    </location>
</feature>
<feature type="compositionally biased region" description="Basic and acidic residues" evidence="6">
    <location>
        <begin position="207"/>
        <end position="221"/>
    </location>
</feature>
<dbReference type="GO" id="GO:0005634">
    <property type="term" value="C:nucleus"/>
    <property type="evidence" value="ECO:0007669"/>
    <property type="project" value="UniProtKB-SubCell"/>
</dbReference>
<dbReference type="EMBL" id="JAVIJP010000069">
    <property type="protein sequence ID" value="KAL3619311.1"/>
    <property type="molecule type" value="Genomic_DNA"/>
</dbReference>
<feature type="compositionally biased region" description="Basic and acidic residues" evidence="6">
    <location>
        <begin position="529"/>
        <end position="562"/>
    </location>
</feature>
<evidence type="ECO:0000256" key="6">
    <source>
        <dbReference type="SAM" id="MobiDB-lite"/>
    </source>
</evidence>
<dbReference type="SUPFAM" id="SSF54171">
    <property type="entry name" value="DNA-binding domain"/>
    <property type="match status" value="2"/>
</dbReference>
<evidence type="ECO:0000313" key="9">
    <source>
        <dbReference type="Proteomes" id="UP001632038"/>
    </source>
</evidence>
<dbReference type="InterPro" id="IPR016177">
    <property type="entry name" value="DNA-bd_dom_sf"/>
</dbReference>
<keyword evidence="3" id="KW-0238">DNA-binding</keyword>
<dbReference type="PANTHER" id="PTHR34067:SF20">
    <property type="entry name" value="OS08G0206700 PROTEIN"/>
    <property type="match status" value="1"/>
</dbReference>
<evidence type="ECO:0000256" key="5">
    <source>
        <dbReference type="ARBA" id="ARBA00023242"/>
    </source>
</evidence>
<evidence type="ECO:0000259" key="7">
    <source>
        <dbReference type="PROSITE" id="PS50982"/>
    </source>
</evidence>
<feature type="region of interest" description="Disordered" evidence="6">
    <location>
        <begin position="167"/>
        <end position="335"/>
    </location>
</feature>
<keyword evidence="2" id="KW-0805">Transcription regulation</keyword>
<feature type="compositionally biased region" description="Basic and acidic residues" evidence="6">
    <location>
        <begin position="264"/>
        <end position="273"/>
    </location>
</feature>
<sequence>MVVGKSPEWLPSGFTEKVKYKNGRKIKYYYNVATGAKYFSKKDVLSCATSGNGSLATPQRPNGVDNVLSSDSKVDAESKKTNDSPNWLPDGWTMEEKTRNRGPRKGAVYKVYTEVSSGKIFYSKVSVTQYLGIEDPTNSVSVQTKSNNVVEQLPHMSPQCLSMINKGGAAKGKTKGNSSQTLDKADKPSPKCIPVTDTGGIPEEENKDNSVEMLDKVDEPPKCVSITNSSSIPEEENKDNSIKMLDKVDGPSPKCTSMTNTGGKPEEEKKDNSVEMLDNVDNPSPHSSMKNTGAISREKKKGTSFKPVALVSSAADDLPPGWKKETLTSKSGTKTRKYPYYTDPVSGYVFSSKIDALRYVKTNDIRSCVIRPKKREATDLNLFTTENPSPSPAQEKLPEQSGQLNFGAEFNGCGANSESEAKISNQTISNNNDSNIIKVTENNPKPENGASKDKPAVTMDVDAGITSPVLEITPAKPKNPRKRKTPSVPSRTSKRLSKTEPDSTLSEESSLRTAAETKIEPPNEVDVAEPVKEALSENAVVEKETPKEIEGQPKEVETKPHSSENPVFIPEEQISNNNNDDEIKQDSSQLCFDFGDTWSVPLDFALKTLRGEIPIDDTLAAFPGCYNENLTIPFNNNSNPLDGCVRPSQSDVADIFRNEGDGSSKQQQSGVDPLTGSSSTSFSALGNFGFSGYSGFDINFSTNVGKNDDQKKFNP</sequence>
<reference evidence="9" key="1">
    <citation type="journal article" date="2024" name="IScience">
        <title>Strigolactones Initiate the Formation of Haustorium-like Structures in Castilleja.</title>
        <authorList>
            <person name="Buerger M."/>
            <person name="Peterson D."/>
            <person name="Chory J."/>
        </authorList>
    </citation>
    <scope>NUCLEOTIDE SEQUENCE [LARGE SCALE GENOMIC DNA]</scope>
</reference>
<gene>
    <name evidence="8" type="ORF">CASFOL_036881</name>
</gene>
<evidence type="ECO:0000256" key="2">
    <source>
        <dbReference type="ARBA" id="ARBA00023015"/>
    </source>
</evidence>
<evidence type="ECO:0000256" key="3">
    <source>
        <dbReference type="ARBA" id="ARBA00023125"/>
    </source>
</evidence>
<keyword evidence="9" id="KW-1185">Reference proteome</keyword>
<proteinExistence type="predicted"/>
<feature type="region of interest" description="Disordered" evidence="6">
    <location>
        <begin position="657"/>
        <end position="678"/>
    </location>
</feature>
<accession>A0ABD3BP87</accession>
<feature type="compositionally biased region" description="Polar residues" evidence="6">
    <location>
        <begin position="281"/>
        <end position="294"/>
    </location>
</feature>
<dbReference type="Proteomes" id="UP001632038">
    <property type="component" value="Unassembled WGS sequence"/>
</dbReference>
<dbReference type="GO" id="GO:0003677">
    <property type="term" value="F:DNA binding"/>
    <property type="evidence" value="ECO:0007669"/>
    <property type="project" value="UniProtKB-KW"/>
</dbReference>
<evidence type="ECO:0000313" key="8">
    <source>
        <dbReference type="EMBL" id="KAL3619311.1"/>
    </source>
</evidence>
<evidence type="ECO:0000256" key="1">
    <source>
        <dbReference type="ARBA" id="ARBA00004123"/>
    </source>
</evidence>
<dbReference type="InterPro" id="IPR001739">
    <property type="entry name" value="Methyl_CpG_DNA-bd"/>
</dbReference>
<name>A0ABD3BP87_9LAMI</name>